<evidence type="ECO:0000259" key="8">
    <source>
        <dbReference type="PROSITE" id="PS51471"/>
    </source>
</evidence>
<keyword evidence="4" id="KW-0223">Dioxygenase</keyword>
<dbReference type="Proteomes" id="UP001055712">
    <property type="component" value="Unassembled WGS sequence"/>
</dbReference>
<dbReference type="Gene3D" id="2.60.120.620">
    <property type="entry name" value="q2cbj1_9rhob like domain"/>
    <property type="match status" value="1"/>
</dbReference>
<keyword evidence="5" id="KW-0560">Oxidoreductase</keyword>
<dbReference type="GO" id="GO:0005506">
    <property type="term" value="F:iron ion binding"/>
    <property type="evidence" value="ECO:0007669"/>
    <property type="project" value="InterPro"/>
</dbReference>
<dbReference type="InterPro" id="IPR045054">
    <property type="entry name" value="P4HA-like"/>
</dbReference>
<comment type="caution">
    <text evidence="9">The sequence shown here is derived from an EMBL/GenBank/DDBJ whole genome shotgun (WGS) entry which is preliminary data.</text>
</comment>
<comment type="subcellular location">
    <subcellularLocation>
        <location evidence="2">Endoplasmic reticulum membrane</location>
        <topology evidence="2">Single-pass type II membrane protein</topology>
    </subcellularLocation>
</comment>
<dbReference type="InterPro" id="IPR006620">
    <property type="entry name" value="Pro_4_hyd_alph"/>
</dbReference>
<dbReference type="PANTHER" id="PTHR10869">
    <property type="entry name" value="PROLYL 4-HYDROXYLASE ALPHA SUBUNIT"/>
    <property type="match status" value="1"/>
</dbReference>
<comment type="cofactor">
    <cofactor evidence="1">
        <name>L-ascorbate</name>
        <dbReference type="ChEBI" id="CHEBI:38290"/>
    </cofactor>
</comment>
<evidence type="ECO:0000256" key="3">
    <source>
        <dbReference type="ARBA" id="ARBA00022723"/>
    </source>
</evidence>
<evidence type="ECO:0000256" key="1">
    <source>
        <dbReference type="ARBA" id="ARBA00001961"/>
    </source>
</evidence>
<dbReference type="EMBL" id="SIDB01000002">
    <property type="protein sequence ID" value="KAI3436563.1"/>
    <property type="molecule type" value="Genomic_DNA"/>
</dbReference>
<dbReference type="GO" id="GO:0005789">
    <property type="term" value="C:endoplasmic reticulum membrane"/>
    <property type="evidence" value="ECO:0007669"/>
    <property type="project" value="UniProtKB-SubCell"/>
</dbReference>
<evidence type="ECO:0000313" key="10">
    <source>
        <dbReference type="Proteomes" id="UP001055712"/>
    </source>
</evidence>
<dbReference type="InterPro" id="IPR005123">
    <property type="entry name" value="Oxoglu/Fe-dep_dioxygenase_dom"/>
</dbReference>
<dbReference type="InterPro" id="IPR044862">
    <property type="entry name" value="Pro_4_hyd_alph_FE2OG_OXY"/>
</dbReference>
<dbReference type="GO" id="GO:0031418">
    <property type="term" value="F:L-ascorbic acid binding"/>
    <property type="evidence" value="ECO:0007669"/>
    <property type="project" value="InterPro"/>
</dbReference>
<accession>A0A9D4TWS0</accession>
<gene>
    <name evidence="9" type="ORF">D9Q98_005979</name>
</gene>
<organism evidence="9 10">
    <name type="scientific">Chlorella vulgaris</name>
    <name type="common">Green alga</name>
    <dbReference type="NCBI Taxonomy" id="3077"/>
    <lineage>
        <taxon>Eukaryota</taxon>
        <taxon>Viridiplantae</taxon>
        <taxon>Chlorophyta</taxon>
        <taxon>core chlorophytes</taxon>
        <taxon>Trebouxiophyceae</taxon>
        <taxon>Chlorellales</taxon>
        <taxon>Chlorellaceae</taxon>
        <taxon>Chlorella clade</taxon>
        <taxon>Chlorella</taxon>
    </lineage>
</organism>
<feature type="domain" description="Fe2OG dioxygenase" evidence="8">
    <location>
        <begin position="111"/>
        <end position="213"/>
    </location>
</feature>
<dbReference type="GO" id="GO:0004656">
    <property type="term" value="F:procollagen-proline 4-dioxygenase activity"/>
    <property type="evidence" value="ECO:0007669"/>
    <property type="project" value="UniProtKB-EC"/>
</dbReference>
<dbReference type="AlphaFoldDB" id="A0A9D4TWS0"/>
<evidence type="ECO:0000256" key="4">
    <source>
        <dbReference type="ARBA" id="ARBA00022964"/>
    </source>
</evidence>
<dbReference type="Pfam" id="PF13640">
    <property type="entry name" value="2OG-FeII_Oxy_3"/>
    <property type="match status" value="1"/>
</dbReference>
<evidence type="ECO:0000256" key="5">
    <source>
        <dbReference type="ARBA" id="ARBA00023002"/>
    </source>
</evidence>
<keyword evidence="6" id="KW-0408">Iron</keyword>
<dbReference type="PANTHER" id="PTHR10869:SF236">
    <property type="entry name" value="PROLYL 4-HYDROXYLASE ALPHA SUBUNIT DOMAIN-CONTAINING PROTEIN"/>
    <property type="match status" value="1"/>
</dbReference>
<evidence type="ECO:0000256" key="7">
    <source>
        <dbReference type="ARBA" id="ARBA00049169"/>
    </source>
</evidence>
<dbReference type="PROSITE" id="PS51471">
    <property type="entry name" value="FE2OG_OXY"/>
    <property type="match status" value="1"/>
</dbReference>
<dbReference type="OrthoDB" id="69177at2759"/>
<name>A0A9D4TWS0_CHLVU</name>
<evidence type="ECO:0000256" key="2">
    <source>
        <dbReference type="ARBA" id="ARBA00004648"/>
    </source>
</evidence>
<keyword evidence="10" id="KW-1185">Reference proteome</keyword>
<keyword evidence="3" id="KW-0479">Metal-binding</keyword>
<evidence type="ECO:0000256" key="6">
    <source>
        <dbReference type="ARBA" id="ARBA00023004"/>
    </source>
</evidence>
<reference evidence="9" key="1">
    <citation type="journal article" date="2019" name="Plant J.">
        <title>Chlorella vulgaris genome assembly and annotation reveals the molecular basis for metabolic acclimation to high light conditions.</title>
        <authorList>
            <person name="Cecchin M."/>
            <person name="Marcolungo L."/>
            <person name="Rossato M."/>
            <person name="Girolomoni L."/>
            <person name="Cosentino E."/>
            <person name="Cuine S."/>
            <person name="Li-Beisson Y."/>
            <person name="Delledonne M."/>
            <person name="Ballottari M."/>
        </authorList>
    </citation>
    <scope>NUCLEOTIDE SEQUENCE</scope>
    <source>
        <strain evidence="9">211/11P</strain>
    </source>
</reference>
<protein>
    <recommendedName>
        <fullName evidence="8">Fe2OG dioxygenase domain-containing protein</fullName>
    </recommendedName>
</protein>
<evidence type="ECO:0000313" key="9">
    <source>
        <dbReference type="EMBL" id="KAI3436563.1"/>
    </source>
</evidence>
<sequence>MGRDKQAAAKGPKWPRVAQKSGLQARSLLPDDYMVEVRGCLTPEEADSFVAVAESVGFKHSTSRGPAYGEAYRDNDRIQFQDQQLADHLWQNAGLSQLCAGLEDDEGRPVKLNPNIRVYRYKPGQAFGKHIDESNELGAGLYTQYTLLVYLSRCSGGETIFYGNRNRRLATVVPQPGLALLHRHGDECLEHEGAAVTGGTKYVLRSDVVFQRH</sequence>
<dbReference type="SMART" id="SM00702">
    <property type="entry name" value="P4Hc"/>
    <property type="match status" value="1"/>
</dbReference>
<reference evidence="9" key="2">
    <citation type="submission" date="2020-11" db="EMBL/GenBank/DDBJ databases">
        <authorList>
            <person name="Cecchin M."/>
            <person name="Marcolungo L."/>
            <person name="Rossato M."/>
            <person name="Girolomoni L."/>
            <person name="Cosentino E."/>
            <person name="Cuine S."/>
            <person name="Li-Beisson Y."/>
            <person name="Delledonne M."/>
            <person name="Ballottari M."/>
        </authorList>
    </citation>
    <scope>NUCLEOTIDE SEQUENCE</scope>
    <source>
        <strain evidence="9">211/11P</strain>
        <tissue evidence="9">Whole cell</tissue>
    </source>
</reference>
<proteinExistence type="predicted"/>
<comment type="catalytic activity">
    <reaction evidence="7">
        <text>L-prolyl-[collagen] + 2-oxoglutarate + O2 = trans-4-hydroxy-L-prolyl-[collagen] + succinate + CO2</text>
        <dbReference type="Rhea" id="RHEA:18945"/>
        <dbReference type="Rhea" id="RHEA-COMP:11676"/>
        <dbReference type="Rhea" id="RHEA-COMP:11680"/>
        <dbReference type="ChEBI" id="CHEBI:15379"/>
        <dbReference type="ChEBI" id="CHEBI:16526"/>
        <dbReference type="ChEBI" id="CHEBI:16810"/>
        <dbReference type="ChEBI" id="CHEBI:30031"/>
        <dbReference type="ChEBI" id="CHEBI:50342"/>
        <dbReference type="ChEBI" id="CHEBI:61965"/>
        <dbReference type="EC" id="1.14.11.2"/>
    </reaction>
</comment>